<feature type="transmembrane region" description="Helical" evidence="2">
    <location>
        <begin position="874"/>
        <end position="897"/>
    </location>
</feature>
<dbReference type="EMBL" id="RDSM01000003">
    <property type="protein sequence ID" value="RXH54756.1"/>
    <property type="molecule type" value="Genomic_DNA"/>
</dbReference>
<comment type="caution">
    <text evidence="3">The sequence shown here is derived from an EMBL/GenBank/DDBJ whole genome shotgun (WGS) entry which is preliminary data.</text>
</comment>
<feature type="compositionally biased region" description="Polar residues" evidence="1">
    <location>
        <begin position="371"/>
        <end position="381"/>
    </location>
</feature>
<dbReference type="Proteomes" id="UP000289437">
    <property type="component" value="Unassembled WGS sequence"/>
</dbReference>
<dbReference type="AlphaFoldDB" id="A0A4Q0T062"/>
<feature type="transmembrane region" description="Helical" evidence="2">
    <location>
        <begin position="800"/>
        <end position="822"/>
    </location>
</feature>
<evidence type="ECO:0000313" key="4">
    <source>
        <dbReference type="Proteomes" id="UP000289437"/>
    </source>
</evidence>
<reference evidence="4" key="2">
    <citation type="submission" date="2019-02" db="EMBL/GenBank/DDBJ databases">
        <title>Granulicella sibirica sp. nov., a psychrotolerant acidobacterium isolated from an organic soil layer in forested tundra, West Siberia.</title>
        <authorList>
            <person name="Oshkin I.Y."/>
            <person name="Kulichevskaya I.S."/>
            <person name="Rijpstra W.I.C."/>
            <person name="Sinninghe Damste J.S."/>
            <person name="Rakitin A.L."/>
            <person name="Ravin N.V."/>
            <person name="Dedysh S.N."/>
        </authorList>
    </citation>
    <scope>NUCLEOTIDE SEQUENCE [LARGE SCALE GENOMIC DNA]</scope>
    <source>
        <strain evidence="4">AF10</strain>
    </source>
</reference>
<feature type="transmembrane region" description="Helical" evidence="2">
    <location>
        <begin position="1129"/>
        <end position="1151"/>
    </location>
</feature>
<proteinExistence type="predicted"/>
<feature type="transmembrane region" description="Helical" evidence="2">
    <location>
        <begin position="1172"/>
        <end position="1192"/>
    </location>
</feature>
<gene>
    <name evidence="3" type="ORF">GRAN_3860</name>
</gene>
<name>A0A4Q0T062_9BACT</name>
<dbReference type="OrthoDB" id="98669at2"/>
<evidence type="ECO:0000313" key="3">
    <source>
        <dbReference type="EMBL" id="RXH54756.1"/>
    </source>
</evidence>
<organism evidence="3 4">
    <name type="scientific">Granulicella sibirica</name>
    <dbReference type="NCBI Taxonomy" id="2479048"/>
    <lineage>
        <taxon>Bacteria</taxon>
        <taxon>Pseudomonadati</taxon>
        <taxon>Acidobacteriota</taxon>
        <taxon>Terriglobia</taxon>
        <taxon>Terriglobales</taxon>
        <taxon>Acidobacteriaceae</taxon>
        <taxon>Granulicella</taxon>
    </lineage>
</organism>
<protein>
    <submittedName>
        <fullName evidence="3">Uncharacterized protein</fullName>
    </submittedName>
</protein>
<dbReference type="RefSeq" id="WP_128914496.1">
    <property type="nucleotide sequence ID" value="NZ_RDSM01000003.1"/>
</dbReference>
<keyword evidence="2" id="KW-0472">Membrane</keyword>
<sequence>MAQRSLITGIVAAGIAAAAMRVGTSGPSPQLGGSSGSAATASSHRHTSTLEETMAKIDWTEDLKRHPKETGQRSAAKELDDAIADFYTPRGSEGESAPKPSSTAQCSDLEVMIAIEPDPAHTRLALWFDRDLDTLGDALQESGYQYQGNWMPWSAEGSSSAPGDRFLDRQEQRLFFEGREQMPGVLLYRPGRTKATEGACPPKSLEVFVVGNSPTSGINGTQFREAIRQFARRSNQQEKLKILGPSFSGSGPSLRSLIEEIPTLLAQSGSTSSTHSSPTLKSVEVASGSITDPDCSHFLPGAQQASGGCSVMTGNIQSSFVSFAPDSYSVIKSTEDFLTDNAHGNIEPSRIAVLTEDESNFGLNIRDASKPTANGSATRSAAGTEERSKVLNVTYPRGISHLRTAYQKSSIWGFGGTTEGSGSVNLNLDFDETTIDEDSVPVFAHQQMPVSQESNVYQLTTMLRERGIQAVILSGTDVLDVIFVAQILARQAPNLLIVIWEADDLFLRSATNSVFRNIYFVGSWPLISENYFWSLPAHQAGGPPATQFRNFTSDNAEGFHTAVHYLLRDSAPQDGSPVLDLPDYHSPFRRETFGHPPLWLCSEDNGRFWPVALLDANAGDTKRSNFHLPDLKLSREPAGLDQPLPPPASQRFFLVILSLLSLAHLYFCLDFKLPKPQGVEAHYLTNDRTTRTAKLLLLLGINLVGVFMLAVLLPPPARLGLLSASTALPFAISMLCLSTAATLLLGRLPSTSPGKWTYVPLFLVVVAGTTSFWLLLWRILPPSMGVDGMHALFAYRVTQPLSGASPVHSLFLASAGLAYVLYSHLGRLNFTSQLAPRLPDNSGSIPNIPNQQGSNRVTSLLHYPPTRKQWGPKALSLAILSVTALLLCCAADVSPRVFDGRATHVCLELLLSLVLVAILWDLAMAFAIWSNLSSHILQPLENSSLRRAFNAIGGLTWKSFWMPQNSVSQYRAIFRLLEQAERKPLLPESQTIVSGGKNLQQKAVSLWKEYKRSPRLSPPVLQAFDDVQQGIQTLADSLLDKLHIHWSREVVSITAPDLESPEEGCKCPEKPSPTEARHLAREEWVALVYLHFSRMVLAQIRSRLMTAAVLYFFLVWACTSYPFLNRHLILIALSVTLGILSAVGITIFASINRDAVLSRVTKNTPGELDWDFLIKTASLIGIPILSFVATQFPELGSFLFSWIQPGMTSLK</sequence>
<feature type="transmembrane region" description="Helical" evidence="2">
    <location>
        <begin position="695"/>
        <end position="713"/>
    </location>
</feature>
<feature type="region of interest" description="Disordered" evidence="1">
    <location>
        <begin position="364"/>
        <end position="385"/>
    </location>
</feature>
<keyword evidence="2" id="KW-0812">Transmembrane</keyword>
<feature type="transmembrane region" description="Helical" evidence="2">
    <location>
        <begin position="719"/>
        <end position="746"/>
    </location>
</feature>
<reference evidence="3 4" key="1">
    <citation type="submission" date="2018-11" db="EMBL/GenBank/DDBJ databases">
        <authorList>
            <person name="Mardanov A.V."/>
            <person name="Ravin N.V."/>
            <person name="Dedysh S.N."/>
        </authorList>
    </citation>
    <scope>NUCLEOTIDE SEQUENCE [LARGE SCALE GENOMIC DNA]</scope>
    <source>
        <strain evidence="3 4">AF10</strain>
    </source>
</reference>
<keyword evidence="4" id="KW-1185">Reference proteome</keyword>
<keyword evidence="2" id="KW-1133">Transmembrane helix</keyword>
<feature type="compositionally biased region" description="Low complexity" evidence="1">
    <location>
        <begin position="22"/>
        <end position="42"/>
    </location>
</feature>
<evidence type="ECO:0000256" key="2">
    <source>
        <dbReference type="SAM" id="Phobius"/>
    </source>
</evidence>
<feature type="transmembrane region" description="Helical" evidence="2">
    <location>
        <begin position="758"/>
        <end position="780"/>
    </location>
</feature>
<feature type="transmembrane region" description="Helical" evidence="2">
    <location>
        <begin position="652"/>
        <end position="669"/>
    </location>
</feature>
<accession>A0A4Q0T062</accession>
<evidence type="ECO:0000256" key="1">
    <source>
        <dbReference type="SAM" id="MobiDB-lite"/>
    </source>
</evidence>
<feature type="region of interest" description="Disordered" evidence="1">
    <location>
        <begin position="22"/>
        <end position="53"/>
    </location>
</feature>
<feature type="transmembrane region" description="Helical" evidence="2">
    <location>
        <begin position="909"/>
        <end position="929"/>
    </location>
</feature>
<feature type="transmembrane region" description="Helical" evidence="2">
    <location>
        <begin position="1104"/>
        <end position="1123"/>
    </location>
</feature>